<keyword evidence="2" id="KW-0560">Oxidoreductase</keyword>
<protein>
    <submittedName>
        <fullName evidence="2">Pyridoxamine 5'-phosphate oxidase family protein</fullName>
        <ecNumber evidence="2">1.-.-.-</ecNumber>
        <ecNumber evidence="2">1.4.3.5</ecNumber>
    </submittedName>
</protein>
<dbReference type="Proteomes" id="UP001183006">
    <property type="component" value="Chromosome"/>
</dbReference>
<feature type="domain" description="Pyridoxamine 5'-phosphate oxidase N-terminal" evidence="1">
    <location>
        <begin position="8"/>
        <end position="130"/>
    </location>
</feature>
<gene>
    <name evidence="2" type="ORF">RE476_03860</name>
</gene>
<dbReference type="GO" id="GO:0004733">
    <property type="term" value="F:pyridoxamine phosphate oxidase activity"/>
    <property type="evidence" value="ECO:0007669"/>
    <property type="project" value="UniProtKB-EC"/>
</dbReference>
<dbReference type="EMBL" id="CP133594">
    <property type="protein sequence ID" value="WMW22972.1"/>
    <property type="molecule type" value="Genomic_DNA"/>
</dbReference>
<dbReference type="RefSeq" id="WP_309309087.1">
    <property type="nucleotide sequence ID" value="NZ_CP133594.1"/>
</dbReference>
<dbReference type="InterPro" id="IPR011576">
    <property type="entry name" value="Pyridox_Oxase_N"/>
</dbReference>
<organism evidence="2 3">
    <name type="scientific">Methanolobus mangrovi</name>
    <dbReference type="NCBI Taxonomy" id="3072977"/>
    <lineage>
        <taxon>Archaea</taxon>
        <taxon>Methanobacteriati</taxon>
        <taxon>Methanobacteriota</taxon>
        <taxon>Stenosarchaea group</taxon>
        <taxon>Methanomicrobia</taxon>
        <taxon>Methanosarcinales</taxon>
        <taxon>Methanosarcinaceae</taxon>
        <taxon>Methanolobus</taxon>
    </lineage>
</organism>
<dbReference type="GeneID" id="84229247"/>
<dbReference type="InterPro" id="IPR012349">
    <property type="entry name" value="Split_barrel_FMN-bd"/>
</dbReference>
<evidence type="ECO:0000259" key="1">
    <source>
        <dbReference type="Pfam" id="PF01243"/>
    </source>
</evidence>
<sequence length="146" mass="16602">MSESNLENDLKALMKEQKLAVLATSHDGEPYTNLVAFVASDDLKHIYFATPVATRKYSYLNASRKASMMIDNRSNKESDFKDAMAVNAEGTVLEVEKTHELNSLYQEKHPYLKDFLNSPSSALMRMEVKRYIVASRFQNVVEIDMA</sequence>
<name>A0AA51UIX9_9EURY</name>
<reference evidence="2" key="1">
    <citation type="submission" date="2023-08" db="EMBL/GenBank/DDBJ databases">
        <title>Methanolobus mangrovi sp. nov. and Methanolobus sediminis sp. nov, two novel methylotrophic methanogens isolated from mangrove sediments in China.</title>
        <authorList>
            <person name="Zhou J."/>
        </authorList>
    </citation>
    <scope>NUCLEOTIDE SEQUENCE</scope>
    <source>
        <strain evidence="2">FTZ2</strain>
    </source>
</reference>
<dbReference type="AlphaFoldDB" id="A0AA51UIX9"/>
<dbReference type="SUPFAM" id="SSF50475">
    <property type="entry name" value="FMN-binding split barrel"/>
    <property type="match status" value="1"/>
</dbReference>
<dbReference type="EC" id="1.4.3.5" evidence="2"/>
<evidence type="ECO:0000313" key="3">
    <source>
        <dbReference type="Proteomes" id="UP001183006"/>
    </source>
</evidence>
<dbReference type="Pfam" id="PF01243">
    <property type="entry name" value="PNPOx_N"/>
    <property type="match status" value="1"/>
</dbReference>
<dbReference type="Gene3D" id="2.30.110.10">
    <property type="entry name" value="Electron Transport, Fmn-binding Protein, Chain A"/>
    <property type="match status" value="1"/>
</dbReference>
<keyword evidence="3" id="KW-1185">Reference proteome</keyword>
<evidence type="ECO:0000313" key="2">
    <source>
        <dbReference type="EMBL" id="WMW22972.1"/>
    </source>
</evidence>
<proteinExistence type="predicted"/>
<dbReference type="EC" id="1.-.-.-" evidence="2"/>
<dbReference type="KEGG" id="mmav:RE476_03860"/>
<accession>A0AA51UIX9</accession>